<feature type="binding site" evidence="6">
    <location>
        <position position="238"/>
    </location>
    <ligand>
        <name>NAD(+)</name>
        <dbReference type="ChEBI" id="CHEBI:57540"/>
    </ligand>
</feature>
<gene>
    <name evidence="6" type="primary">nadK</name>
    <name evidence="7" type="ORF">IAC13_09465</name>
</gene>
<keyword evidence="1 6" id="KW-0808">Transferase</keyword>
<comment type="catalytic activity">
    <reaction evidence="5 6">
        <text>NAD(+) + ATP = ADP + NADP(+) + H(+)</text>
        <dbReference type="Rhea" id="RHEA:18629"/>
        <dbReference type="ChEBI" id="CHEBI:15378"/>
        <dbReference type="ChEBI" id="CHEBI:30616"/>
        <dbReference type="ChEBI" id="CHEBI:57540"/>
        <dbReference type="ChEBI" id="CHEBI:58349"/>
        <dbReference type="ChEBI" id="CHEBI:456216"/>
        <dbReference type="EC" id="2.7.1.23"/>
    </reaction>
</comment>
<dbReference type="AlphaFoldDB" id="A0A9D9N8B2"/>
<evidence type="ECO:0000256" key="1">
    <source>
        <dbReference type="ARBA" id="ARBA00022679"/>
    </source>
</evidence>
<sequence length="281" mass="30952">MRRFLIVTNRTKDTDLSVTKKIENYLKERKAICDIYDAPEEIPKELIADDLDCAIVLGGDGTILHAITPLVYYNIPILGVNMGTVGFLASVELEDLEKALLALLEGRYEYDDRIMLEGTVYRNGKQIFKAAGVNDIAISRSGFSRIIRFCIWLNGELVDSYGADGVVIATPTGSTGYNLSAGGPVVSPCSDVLIITPISPHSLTSRSIVVSGNETIALQVERIGQNDMEAAFITIDGQHGTRLKEKDRIEIKRANVKTRLLKVDRTGFFEVLRSKMGGRKL</sequence>
<keyword evidence="2 6" id="KW-0418">Kinase</keyword>
<comment type="function">
    <text evidence="6">Involved in the regulation of the intracellular balance of NAD and NADP, and is a key enzyme in the biosynthesis of NADP. Catalyzes specifically the phosphorylation on 2'-hydroxyl of the adenosine moiety of NAD to yield NADP.</text>
</comment>
<comment type="similarity">
    <text evidence="6">Belongs to the NAD kinase family.</text>
</comment>
<comment type="cofactor">
    <cofactor evidence="6">
        <name>a divalent metal cation</name>
        <dbReference type="ChEBI" id="CHEBI:60240"/>
    </cofactor>
</comment>
<feature type="binding site" evidence="6">
    <location>
        <begin position="175"/>
        <end position="180"/>
    </location>
    <ligand>
        <name>NAD(+)</name>
        <dbReference type="ChEBI" id="CHEBI:57540"/>
    </ligand>
</feature>
<dbReference type="PANTHER" id="PTHR20275:SF0">
    <property type="entry name" value="NAD KINASE"/>
    <property type="match status" value="1"/>
</dbReference>
<proteinExistence type="inferred from homology"/>
<dbReference type="GO" id="GO:0006741">
    <property type="term" value="P:NADP+ biosynthetic process"/>
    <property type="evidence" value="ECO:0007669"/>
    <property type="project" value="UniProtKB-UniRule"/>
</dbReference>
<feature type="active site" description="Proton acceptor" evidence="6">
    <location>
        <position position="60"/>
    </location>
</feature>
<evidence type="ECO:0000256" key="3">
    <source>
        <dbReference type="ARBA" id="ARBA00022857"/>
    </source>
</evidence>
<dbReference type="GO" id="GO:0005524">
    <property type="term" value="F:ATP binding"/>
    <property type="evidence" value="ECO:0007669"/>
    <property type="project" value="UniProtKB-KW"/>
</dbReference>
<keyword evidence="4 6" id="KW-0520">NAD</keyword>
<dbReference type="EC" id="2.7.1.23" evidence="6"/>
<organism evidence="7 8">
    <name type="scientific">Candidatus Scybalomonas excrementavium</name>
    <dbReference type="NCBI Taxonomy" id="2840943"/>
    <lineage>
        <taxon>Bacteria</taxon>
        <taxon>Bacillati</taxon>
        <taxon>Bacillota</taxon>
        <taxon>Clostridia</taxon>
        <taxon>Lachnospirales</taxon>
        <taxon>Lachnospiraceae</taxon>
        <taxon>Lachnospiraceae incertae sedis</taxon>
        <taxon>Candidatus Scybalomonas</taxon>
    </lineage>
</organism>
<dbReference type="GO" id="GO:0005737">
    <property type="term" value="C:cytoplasm"/>
    <property type="evidence" value="ECO:0007669"/>
    <property type="project" value="UniProtKB-SubCell"/>
</dbReference>
<dbReference type="GO" id="GO:0003951">
    <property type="term" value="F:NAD+ kinase activity"/>
    <property type="evidence" value="ECO:0007669"/>
    <property type="project" value="UniProtKB-UniRule"/>
</dbReference>
<keyword evidence="6" id="KW-0963">Cytoplasm</keyword>
<dbReference type="InterPro" id="IPR002504">
    <property type="entry name" value="NADK"/>
</dbReference>
<dbReference type="GO" id="GO:0019674">
    <property type="term" value="P:NAD+ metabolic process"/>
    <property type="evidence" value="ECO:0007669"/>
    <property type="project" value="InterPro"/>
</dbReference>
<keyword evidence="6" id="KW-0067">ATP-binding</keyword>
<dbReference type="Gene3D" id="2.60.200.30">
    <property type="entry name" value="Probable inorganic polyphosphate/atp-NAD kinase, domain 2"/>
    <property type="match status" value="1"/>
</dbReference>
<keyword evidence="3 6" id="KW-0521">NADP</keyword>
<evidence type="ECO:0000256" key="2">
    <source>
        <dbReference type="ARBA" id="ARBA00022777"/>
    </source>
</evidence>
<name>A0A9D9N8B2_9FIRM</name>
<comment type="subcellular location">
    <subcellularLocation>
        <location evidence="6">Cytoplasm</location>
    </subcellularLocation>
</comment>
<dbReference type="GO" id="GO:0051287">
    <property type="term" value="F:NAD binding"/>
    <property type="evidence" value="ECO:0007669"/>
    <property type="project" value="UniProtKB-ARBA"/>
</dbReference>
<reference evidence="7" key="2">
    <citation type="journal article" date="2021" name="PeerJ">
        <title>Extensive microbial diversity within the chicken gut microbiome revealed by metagenomics and culture.</title>
        <authorList>
            <person name="Gilroy R."/>
            <person name="Ravi A."/>
            <person name="Getino M."/>
            <person name="Pursley I."/>
            <person name="Horton D.L."/>
            <person name="Alikhan N.F."/>
            <person name="Baker D."/>
            <person name="Gharbi K."/>
            <person name="Hall N."/>
            <person name="Watson M."/>
            <person name="Adriaenssens E.M."/>
            <person name="Foster-Nyarko E."/>
            <person name="Jarju S."/>
            <person name="Secka A."/>
            <person name="Antonio M."/>
            <person name="Oren A."/>
            <person name="Chaudhuri R.R."/>
            <person name="La Ragione R."/>
            <person name="Hildebrand F."/>
            <person name="Pallen M.J."/>
        </authorList>
    </citation>
    <scope>NUCLEOTIDE SEQUENCE</scope>
    <source>
        <strain evidence="7">E3-2379</strain>
    </source>
</reference>
<dbReference type="GO" id="GO:0046872">
    <property type="term" value="F:metal ion binding"/>
    <property type="evidence" value="ECO:0007669"/>
    <property type="project" value="UniProtKB-UniRule"/>
</dbReference>
<comment type="caution">
    <text evidence="7">The sequence shown here is derived from an EMBL/GenBank/DDBJ whole genome shotgun (WGS) entry which is preliminary data.</text>
</comment>
<feature type="binding site" evidence="6">
    <location>
        <begin position="60"/>
        <end position="61"/>
    </location>
    <ligand>
        <name>NAD(+)</name>
        <dbReference type="ChEBI" id="CHEBI:57540"/>
    </ligand>
</feature>
<dbReference type="EMBL" id="JADIML010000269">
    <property type="protein sequence ID" value="MBO8464146.1"/>
    <property type="molecule type" value="Genomic_DNA"/>
</dbReference>
<feature type="binding site" evidence="6">
    <location>
        <begin position="134"/>
        <end position="135"/>
    </location>
    <ligand>
        <name>NAD(+)</name>
        <dbReference type="ChEBI" id="CHEBI:57540"/>
    </ligand>
</feature>
<reference evidence="7" key="1">
    <citation type="submission" date="2020-10" db="EMBL/GenBank/DDBJ databases">
        <authorList>
            <person name="Gilroy R."/>
        </authorList>
    </citation>
    <scope>NUCLEOTIDE SEQUENCE</scope>
    <source>
        <strain evidence="7">E3-2379</strain>
    </source>
</reference>
<dbReference type="HAMAP" id="MF_00361">
    <property type="entry name" value="NAD_kinase"/>
    <property type="match status" value="1"/>
</dbReference>
<dbReference type="Pfam" id="PF20143">
    <property type="entry name" value="NAD_kinase_C"/>
    <property type="match status" value="1"/>
</dbReference>
<accession>A0A9D9N8B2</accession>
<comment type="caution">
    <text evidence="6">Lacks conserved residue(s) required for the propagation of feature annotation.</text>
</comment>
<feature type="binding site" evidence="6">
    <location>
        <position position="164"/>
    </location>
    <ligand>
        <name>NAD(+)</name>
        <dbReference type="ChEBI" id="CHEBI:57540"/>
    </ligand>
</feature>
<evidence type="ECO:0000256" key="6">
    <source>
        <dbReference type="HAMAP-Rule" id="MF_00361"/>
    </source>
</evidence>
<evidence type="ECO:0000256" key="5">
    <source>
        <dbReference type="ARBA" id="ARBA00047925"/>
    </source>
</evidence>
<dbReference type="Pfam" id="PF01513">
    <property type="entry name" value="NAD_kinase"/>
    <property type="match status" value="1"/>
</dbReference>
<evidence type="ECO:0000313" key="7">
    <source>
        <dbReference type="EMBL" id="MBO8464146.1"/>
    </source>
</evidence>
<dbReference type="InterPro" id="IPR016064">
    <property type="entry name" value="NAD/diacylglycerol_kinase_sf"/>
</dbReference>
<dbReference type="Proteomes" id="UP000823618">
    <property type="component" value="Unassembled WGS sequence"/>
</dbReference>
<evidence type="ECO:0000256" key="4">
    <source>
        <dbReference type="ARBA" id="ARBA00023027"/>
    </source>
</evidence>
<dbReference type="InterPro" id="IPR017437">
    <property type="entry name" value="ATP-NAD_kinase_PpnK-typ_C"/>
</dbReference>
<feature type="binding site" evidence="6">
    <location>
        <position position="65"/>
    </location>
    <ligand>
        <name>NAD(+)</name>
        <dbReference type="ChEBI" id="CHEBI:57540"/>
    </ligand>
</feature>
<dbReference type="Gene3D" id="3.40.50.10330">
    <property type="entry name" value="Probable inorganic polyphosphate/atp-NAD kinase, domain 1"/>
    <property type="match status" value="1"/>
</dbReference>
<dbReference type="SUPFAM" id="SSF111331">
    <property type="entry name" value="NAD kinase/diacylglycerol kinase-like"/>
    <property type="match status" value="1"/>
</dbReference>
<dbReference type="PANTHER" id="PTHR20275">
    <property type="entry name" value="NAD KINASE"/>
    <property type="match status" value="1"/>
</dbReference>
<evidence type="ECO:0000313" key="8">
    <source>
        <dbReference type="Proteomes" id="UP000823618"/>
    </source>
</evidence>
<dbReference type="InterPro" id="IPR017438">
    <property type="entry name" value="ATP-NAD_kinase_N"/>
</dbReference>
<feature type="binding site" evidence="6">
    <location>
        <position position="145"/>
    </location>
    <ligand>
        <name>NAD(+)</name>
        <dbReference type="ChEBI" id="CHEBI:57540"/>
    </ligand>
</feature>
<keyword evidence="6" id="KW-0547">Nucleotide-binding</keyword>
<protein>
    <recommendedName>
        <fullName evidence="6">NAD kinase</fullName>
        <ecNumber evidence="6">2.7.1.23</ecNumber>
    </recommendedName>
    <alternativeName>
        <fullName evidence="6">ATP-dependent NAD kinase</fullName>
    </alternativeName>
</protein>